<gene>
    <name evidence="1" type="ORF">ElyMa_001371800</name>
</gene>
<evidence type="ECO:0000313" key="1">
    <source>
        <dbReference type="EMBL" id="GFS12488.1"/>
    </source>
</evidence>
<dbReference type="Proteomes" id="UP000762676">
    <property type="component" value="Unassembled WGS sequence"/>
</dbReference>
<evidence type="ECO:0000313" key="2">
    <source>
        <dbReference type="Proteomes" id="UP000762676"/>
    </source>
</evidence>
<comment type="caution">
    <text evidence="1">The sequence shown here is derived from an EMBL/GenBank/DDBJ whole genome shotgun (WGS) entry which is preliminary data.</text>
</comment>
<keyword evidence="2" id="KW-1185">Reference proteome</keyword>
<name>A0AAV4ISV6_9GAST</name>
<sequence length="100" mass="11667">MLCVSWFSAHTHTEYNMARVLYDRLQTVSGKACFTWRYPVRQTPDRVRQKSLFHIAVSRTTDTRPSQAKPVSHGGIPYDRLQTGCRPSQDRWLSIYFCLS</sequence>
<proteinExistence type="predicted"/>
<organism evidence="1 2">
    <name type="scientific">Elysia marginata</name>
    <dbReference type="NCBI Taxonomy" id="1093978"/>
    <lineage>
        <taxon>Eukaryota</taxon>
        <taxon>Metazoa</taxon>
        <taxon>Spiralia</taxon>
        <taxon>Lophotrochozoa</taxon>
        <taxon>Mollusca</taxon>
        <taxon>Gastropoda</taxon>
        <taxon>Heterobranchia</taxon>
        <taxon>Euthyneura</taxon>
        <taxon>Panpulmonata</taxon>
        <taxon>Sacoglossa</taxon>
        <taxon>Placobranchoidea</taxon>
        <taxon>Plakobranchidae</taxon>
        <taxon>Elysia</taxon>
    </lineage>
</organism>
<accession>A0AAV4ISV6</accession>
<dbReference type="EMBL" id="BMAT01002725">
    <property type="protein sequence ID" value="GFS12488.1"/>
    <property type="molecule type" value="Genomic_DNA"/>
</dbReference>
<protein>
    <submittedName>
        <fullName evidence="1">Uncharacterized protein</fullName>
    </submittedName>
</protein>
<dbReference type="AlphaFoldDB" id="A0AAV4ISV6"/>
<reference evidence="1 2" key="1">
    <citation type="journal article" date="2021" name="Elife">
        <title>Chloroplast acquisition without the gene transfer in kleptoplastic sea slugs, Plakobranchus ocellatus.</title>
        <authorList>
            <person name="Maeda T."/>
            <person name="Takahashi S."/>
            <person name="Yoshida T."/>
            <person name="Shimamura S."/>
            <person name="Takaki Y."/>
            <person name="Nagai Y."/>
            <person name="Toyoda A."/>
            <person name="Suzuki Y."/>
            <person name="Arimoto A."/>
            <person name="Ishii H."/>
            <person name="Satoh N."/>
            <person name="Nishiyama T."/>
            <person name="Hasebe M."/>
            <person name="Maruyama T."/>
            <person name="Minagawa J."/>
            <person name="Obokata J."/>
            <person name="Shigenobu S."/>
        </authorList>
    </citation>
    <scope>NUCLEOTIDE SEQUENCE [LARGE SCALE GENOMIC DNA]</scope>
</reference>